<keyword evidence="4" id="KW-1185">Reference proteome</keyword>
<dbReference type="Pfam" id="PF09729">
    <property type="entry name" value="Gti1_Pac2"/>
    <property type="match status" value="1"/>
</dbReference>
<evidence type="ECO:0000256" key="1">
    <source>
        <dbReference type="SAM" id="MobiDB-lite"/>
    </source>
</evidence>
<dbReference type="EnsemblFungi" id="PTTG_04626-t43_1">
    <property type="protein sequence ID" value="PTTG_04626-t43_1-p1"/>
    <property type="gene ID" value="PTTG_04626"/>
</dbReference>
<dbReference type="VEuPathDB" id="FungiDB:PTTG_04626"/>
<feature type="region of interest" description="Disordered" evidence="1">
    <location>
        <begin position="59"/>
        <end position="92"/>
    </location>
</feature>
<dbReference type="EMBL" id="ADAS02000028">
    <property type="protein sequence ID" value="OAV95469.1"/>
    <property type="molecule type" value="Genomic_DNA"/>
</dbReference>
<dbReference type="GO" id="GO:0003677">
    <property type="term" value="F:DNA binding"/>
    <property type="evidence" value="ECO:0007669"/>
    <property type="project" value="TreeGrafter"/>
</dbReference>
<feature type="non-terminal residue" evidence="2">
    <location>
        <position position="432"/>
    </location>
</feature>
<protein>
    <recommendedName>
        <fullName evidence="5">Gti1/Pac2 family-domain-containing protein</fullName>
    </recommendedName>
</protein>
<evidence type="ECO:0000313" key="3">
    <source>
        <dbReference type="EnsemblFungi" id="PTTG_04626-t43_1-p1"/>
    </source>
</evidence>
<evidence type="ECO:0008006" key="5">
    <source>
        <dbReference type="Google" id="ProtNLM"/>
    </source>
</evidence>
<reference evidence="3 4" key="3">
    <citation type="journal article" date="2017" name="G3 (Bethesda)">
        <title>Comparative analysis highlights variable genome content of wheat rusts and divergence of the mating loci.</title>
        <authorList>
            <person name="Cuomo C.A."/>
            <person name="Bakkeren G."/>
            <person name="Khalil H.B."/>
            <person name="Panwar V."/>
            <person name="Joly D."/>
            <person name="Linning R."/>
            <person name="Sakthikumar S."/>
            <person name="Song X."/>
            <person name="Adiconis X."/>
            <person name="Fan L."/>
            <person name="Goldberg J.M."/>
            <person name="Levin J.Z."/>
            <person name="Young S."/>
            <person name="Zeng Q."/>
            <person name="Anikster Y."/>
            <person name="Bruce M."/>
            <person name="Wang M."/>
            <person name="Yin C."/>
            <person name="McCallum B."/>
            <person name="Szabo L.J."/>
            <person name="Hulbert S."/>
            <person name="Chen X."/>
            <person name="Fellers J.P."/>
        </authorList>
    </citation>
    <scope>NUCLEOTIDE SEQUENCE</scope>
    <source>
        <strain evidence="3">isolate 1-1 / race 1 (BBBD)</strain>
        <strain evidence="4">Isolate 1-1 / race 1 (BBBD)</strain>
    </source>
</reference>
<accession>A0A180GSW1</accession>
<feature type="region of interest" description="Disordered" evidence="1">
    <location>
        <begin position="276"/>
        <end position="297"/>
    </location>
</feature>
<feature type="compositionally biased region" description="Polar residues" evidence="1">
    <location>
        <begin position="411"/>
        <end position="424"/>
    </location>
</feature>
<dbReference type="InterPro" id="IPR018608">
    <property type="entry name" value="Gti1/Pac2"/>
</dbReference>
<feature type="region of interest" description="Disordered" evidence="1">
    <location>
        <begin position="396"/>
        <end position="432"/>
    </location>
</feature>
<dbReference type="Proteomes" id="UP000005240">
    <property type="component" value="Unassembled WGS sequence"/>
</dbReference>
<reference evidence="3" key="4">
    <citation type="submission" date="2025-05" db="UniProtKB">
        <authorList>
            <consortium name="EnsemblFungi"/>
        </authorList>
    </citation>
    <scope>IDENTIFICATION</scope>
    <source>
        <strain evidence="3">isolate 1-1 / race 1 (BBBD)</strain>
    </source>
</reference>
<evidence type="ECO:0000313" key="4">
    <source>
        <dbReference type="Proteomes" id="UP000005240"/>
    </source>
</evidence>
<organism evidence="2">
    <name type="scientific">Puccinia triticina (isolate 1-1 / race 1 (BBBD))</name>
    <name type="common">Brown leaf rust fungus</name>
    <dbReference type="NCBI Taxonomy" id="630390"/>
    <lineage>
        <taxon>Eukaryota</taxon>
        <taxon>Fungi</taxon>
        <taxon>Dikarya</taxon>
        <taxon>Basidiomycota</taxon>
        <taxon>Pucciniomycotina</taxon>
        <taxon>Pucciniomycetes</taxon>
        <taxon>Pucciniales</taxon>
        <taxon>Pucciniaceae</taxon>
        <taxon>Puccinia</taxon>
    </lineage>
</organism>
<reference evidence="2" key="1">
    <citation type="submission" date="2009-11" db="EMBL/GenBank/DDBJ databases">
        <authorList>
            <consortium name="The Broad Institute Genome Sequencing Platform"/>
            <person name="Ward D."/>
            <person name="Feldgarden M."/>
            <person name="Earl A."/>
            <person name="Young S.K."/>
            <person name="Zeng Q."/>
            <person name="Koehrsen M."/>
            <person name="Alvarado L."/>
            <person name="Berlin A."/>
            <person name="Bochicchio J."/>
            <person name="Borenstein D."/>
            <person name="Chapman S.B."/>
            <person name="Chen Z."/>
            <person name="Engels R."/>
            <person name="Freedman E."/>
            <person name="Gellesch M."/>
            <person name="Goldberg J."/>
            <person name="Griggs A."/>
            <person name="Gujja S."/>
            <person name="Heilman E."/>
            <person name="Heiman D."/>
            <person name="Hepburn T."/>
            <person name="Howarth C."/>
            <person name="Jen D."/>
            <person name="Larson L."/>
            <person name="Lewis B."/>
            <person name="Mehta T."/>
            <person name="Park D."/>
            <person name="Pearson M."/>
            <person name="Roberts A."/>
            <person name="Saif S."/>
            <person name="Shea T."/>
            <person name="Shenoy N."/>
            <person name="Sisk P."/>
            <person name="Stolte C."/>
            <person name="Sykes S."/>
            <person name="Thomson T."/>
            <person name="Walk T."/>
            <person name="White J."/>
            <person name="Yandava C."/>
            <person name="Izard J."/>
            <person name="Baranova O.V."/>
            <person name="Blanton J.M."/>
            <person name="Tanner A.C."/>
            <person name="Dewhirst F.E."/>
            <person name="Haas B."/>
            <person name="Nusbaum C."/>
            <person name="Birren B."/>
        </authorList>
    </citation>
    <scope>NUCLEOTIDE SEQUENCE [LARGE SCALE GENOMIC DNA]</scope>
    <source>
        <strain evidence="2">1-1 BBBD Race 1</strain>
    </source>
</reference>
<evidence type="ECO:0000313" key="2">
    <source>
        <dbReference type="EMBL" id="OAV95469.1"/>
    </source>
</evidence>
<name>A0A180GSW1_PUCT1</name>
<feature type="compositionally biased region" description="Low complexity" evidence="1">
    <location>
        <begin position="62"/>
        <end position="84"/>
    </location>
</feature>
<dbReference type="PANTHER" id="PTHR28027:SF1">
    <property type="entry name" value="CAMP INDEPENDENT REGULATORY PROTEIN (AFU_ORTHOLOGUE AFUA_3G09640)"/>
    <property type="match status" value="1"/>
</dbReference>
<gene>
    <name evidence="2" type="ORF">PTTG_04626</name>
</gene>
<reference evidence="2" key="2">
    <citation type="submission" date="2016-05" db="EMBL/GenBank/DDBJ databases">
        <title>Comparative analysis highlights variable genome content of wheat rusts and divergence of the mating loci.</title>
        <authorList>
            <person name="Cuomo C.A."/>
            <person name="Bakkeren G."/>
            <person name="Szabo L."/>
            <person name="Khalil H."/>
            <person name="Joly D."/>
            <person name="Goldberg J."/>
            <person name="Young S."/>
            <person name="Zeng Q."/>
            <person name="Fellers J."/>
        </authorList>
    </citation>
    <scope>NUCLEOTIDE SEQUENCE [LARGE SCALE GENOMIC DNA]</scope>
    <source>
        <strain evidence="2">1-1 BBBD Race 1</strain>
    </source>
</reference>
<dbReference type="AlphaFoldDB" id="A0A180GSW1"/>
<proteinExistence type="predicted"/>
<dbReference type="OrthoDB" id="5572844at2759"/>
<sequence>MHDRRDRTSASQLPTYLAPPIPCAESSNLQACPPHSSHMLSCPIPGALIPFLHHREDSQHRLSTNTTNSATLLPSLPSSRRASSNQDCRSEQDCANQHQSQCQEQISLQVASLIIRPGAVFVWEEKEAGIKRWTDHVRWSPSRVSGAFLVYSELFSTGTGDSDGHASDPLLKQSFASTTVDGDRMHLIAYYSKSALDSGRLRTPARDENLRTMVVPKGVYPDHRATGGVEDQVSRDCQRPCLLPHSSVGFSESSRPILDSATPLLDTRPPHPATLTKLDQVSDDRPNMSGVSHLHTPRWLPDSRDGNYFKYENQPTCYDSFYSQSLAPSGTESHALLADPSRWDALSTWQTSTGSSTTTPETISYPSVTTTPVSSLLASPNSSSISVLGIWRDEQERDAAEKRAPAPATHSLATHPSMLGSSNHHGYHPYAR</sequence>
<dbReference type="PANTHER" id="PTHR28027">
    <property type="entry name" value="TRANSCRIPTIONAL REGULATOR MIT1"/>
    <property type="match status" value="1"/>
</dbReference>